<proteinExistence type="predicted"/>
<dbReference type="InterPro" id="IPR029058">
    <property type="entry name" value="AB_hydrolase_fold"/>
</dbReference>
<dbReference type="PANTHER" id="PTHR48098:SF1">
    <property type="entry name" value="DIACYLGLYCEROL ACYLTRANSFERASE_MYCOLYLTRANSFERASE AG85A"/>
    <property type="match status" value="1"/>
</dbReference>
<dbReference type="EMBL" id="UINC01123108">
    <property type="protein sequence ID" value="SVC99355.1"/>
    <property type="molecule type" value="Genomic_DNA"/>
</dbReference>
<dbReference type="PANTHER" id="PTHR48098">
    <property type="entry name" value="ENTEROCHELIN ESTERASE-RELATED"/>
    <property type="match status" value="1"/>
</dbReference>
<organism evidence="1">
    <name type="scientific">marine metagenome</name>
    <dbReference type="NCBI Taxonomy" id="408172"/>
    <lineage>
        <taxon>unclassified sequences</taxon>
        <taxon>metagenomes</taxon>
        <taxon>ecological metagenomes</taxon>
    </lineage>
</organism>
<sequence>KGGIMKARRNSGLAFLITAVLSGPVLLGGGSTDAAELWEMADVPRGKIEHVVYASASTGAQHEYYVYAPPGYDASGDTEYPILYLIHGLGDGAGSWTEKGSANVILDNLIAAGRAKPMILVMPLAYGVVNYPDKIGGDAPPNLSLTNRERFQNALYNEIIPQVEAAYRTRSDWQSRAIAGFSMGGAMSLEFGVNSPEKFAWIGGFSAAIRATDFEVTFPGASSGVAEGRSLIWMGCGTEDRLMTNDALLRDYLRENSLEVTWEERPGGHVWPVPRVFLTQFAPLLF</sequence>
<name>A0A382RQC4_9ZZZZ</name>
<evidence type="ECO:0000313" key="1">
    <source>
        <dbReference type="EMBL" id="SVC99355.1"/>
    </source>
</evidence>
<feature type="non-terminal residue" evidence="1">
    <location>
        <position position="1"/>
    </location>
</feature>
<accession>A0A382RQC4</accession>
<dbReference type="SUPFAM" id="SSF53474">
    <property type="entry name" value="alpha/beta-Hydrolases"/>
    <property type="match status" value="1"/>
</dbReference>
<dbReference type="GO" id="GO:0016747">
    <property type="term" value="F:acyltransferase activity, transferring groups other than amino-acyl groups"/>
    <property type="evidence" value="ECO:0007669"/>
    <property type="project" value="TreeGrafter"/>
</dbReference>
<reference evidence="1" key="1">
    <citation type="submission" date="2018-05" db="EMBL/GenBank/DDBJ databases">
        <authorList>
            <person name="Lanie J.A."/>
            <person name="Ng W.-L."/>
            <person name="Kazmierczak K.M."/>
            <person name="Andrzejewski T.M."/>
            <person name="Davidsen T.M."/>
            <person name="Wayne K.J."/>
            <person name="Tettelin H."/>
            <person name="Glass J.I."/>
            <person name="Rusch D."/>
            <person name="Podicherti R."/>
            <person name="Tsui H.-C.T."/>
            <person name="Winkler M.E."/>
        </authorList>
    </citation>
    <scope>NUCLEOTIDE SEQUENCE</scope>
</reference>
<dbReference type="AlphaFoldDB" id="A0A382RQC4"/>
<dbReference type="InterPro" id="IPR000801">
    <property type="entry name" value="Esterase-like"/>
</dbReference>
<gene>
    <name evidence="1" type="ORF">METZ01_LOCUS352209</name>
</gene>
<dbReference type="InterPro" id="IPR050583">
    <property type="entry name" value="Mycobacterial_A85_antigen"/>
</dbReference>
<dbReference type="Pfam" id="PF00756">
    <property type="entry name" value="Esterase"/>
    <property type="match status" value="1"/>
</dbReference>
<dbReference type="Gene3D" id="3.40.50.1820">
    <property type="entry name" value="alpha/beta hydrolase"/>
    <property type="match status" value="1"/>
</dbReference>
<protein>
    <submittedName>
        <fullName evidence="1">Uncharacterized protein</fullName>
    </submittedName>
</protein>